<dbReference type="EMBL" id="LT960614">
    <property type="protein sequence ID" value="SON54459.1"/>
    <property type="molecule type" value="Genomic_DNA"/>
</dbReference>
<name>A0A2C9D2P4_9HYPH</name>
<dbReference type="AlphaFoldDB" id="A0A2C9D2P4"/>
<dbReference type="OrthoDB" id="6159094at2"/>
<keyword evidence="1" id="KW-0732">Signal</keyword>
<dbReference type="RefSeq" id="WP_099554800.1">
    <property type="nucleotide sequence ID" value="NZ_LT960614.1"/>
</dbReference>
<feature type="chain" id="PRO_5012609599" evidence="1">
    <location>
        <begin position="26"/>
        <end position="207"/>
    </location>
</feature>
<accession>A0A2C9D2P4</accession>
<proteinExistence type="predicted"/>
<dbReference type="Proteomes" id="UP000223606">
    <property type="component" value="Chromosome 1"/>
</dbReference>
<evidence type="ECO:0000313" key="3">
    <source>
        <dbReference type="Proteomes" id="UP000223606"/>
    </source>
</evidence>
<gene>
    <name evidence="2" type="ORF">HDIA_0918</name>
</gene>
<keyword evidence="3" id="KW-1185">Reference proteome</keyword>
<sequence>MIRKRHLAALLAGSLALGAATPASAFGDPEDPNWPCQQRKVPELSLGAIWTGPDIEPFEATWREDKNINDLVPLIAARRTTLDEVQSAIDDFAKGADKERLMKLFAGVFVTLDSERTEVMRGIDRFAKKQKQMAADLRQQTREIDKLRDAPGADQTKINQAYDDLNLKTRVFGDRQHSLTFVCEVPVIIEKRAYSIGRIISEKLQKD</sequence>
<organism evidence="2 3">
    <name type="scientific">Hartmannibacter diazotrophicus</name>
    <dbReference type="NCBI Taxonomy" id="1482074"/>
    <lineage>
        <taxon>Bacteria</taxon>
        <taxon>Pseudomonadati</taxon>
        <taxon>Pseudomonadota</taxon>
        <taxon>Alphaproteobacteria</taxon>
        <taxon>Hyphomicrobiales</taxon>
        <taxon>Pleomorphomonadaceae</taxon>
        <taxon>Hartmannibacter</taxon>
    </lineage>
</organism>
<feature type="signal peptide" evidence="1">
    <location>
        <begin position="1"/>
        <end position="25"/>
    </location>
</feature>
<evidence type="ECO:0000256" key="1">
    <source>
        <dbReference type="SAM" id="SignalP"/>
    </source>
</evidence>
<reference evidence="3" key="1">
    <citation type="submission" date="2017-09" db="EMBL/GenBank/DDBJ databases">
        <title>Genome sequence of Nannocystis excedens DSM 71.</title>
        <authorList>
            <person name="Blom J."/>
        </authorList>
    </citation>
    <scope>NUCLEOTIDE SEQUENCE [LARGE SCALE GENOMIC DNA]</scope>
    <source>
        <strain evidence="3">type strain: E19</strain>
    </source>
</reference>
<dbReference type="KEGG" id="hdi:HDIA_0918"/>
<evidence type="ECO:0000313" key="2">
    <source>
        <dbReference type="EMBL" id="SON54459.1"/>
    </source>
</evidence>
<protein>
    <submittedName>
        <fullName evidence="2">Uncharacterized protein</fullName>
    </submittedName>
</protein>